<dbReference type="AlphaFoldDB" id="L8GFQ7"/>
<name>L8GFQ7_ACACF</name>
<proteinExistence type="predicted"/>
<dbReference type="RefSeq" id="XP_004333029.1">
    <property type="nucleotide sequence ID" value="XM_004332981.1"/>
</dbReference>
<sequence length="97" mass="10911">MGKGIHLPASLRSFLYRQITVITVGSVVVGTAFGGWQSYTTRVADENMRQIRFKQAEKEARISHTLLTKGGLKKALEEQGFDMGFYEVDEADEEEIQ</sequence>
<dbReference type="GeneID" id="14911480"/>
<evidence type="ECO:0000313" key="1">
    <source>
        <dbReference type="EMBL" id="ELR11016.1"/>
    </source>
</evidence>
<dbReference type="VEuPathDB" id="AmoebaDB:ACA1_048050"/>
<organism evidence="1 2">
    <name type="scientific">Acanthamoeba castellanii (strain ATCC 30010 / Neff)</name>
    <dbReference type="NCBI Taxonomy" id="1257118"/>
    <lineage>
        <taxon>Eukaryota</taxon>
        <taxon>Amoebozoa</taxon>
        <taxon>Discosea</taxon>
        <taxon>Longamoebia</taxon>
        <taxon>Centramoebida</taxon>
        <taxon>Acanthamoebidae</taxon>
        <taxon>Acanthamoeba</taxon>
    </lineage>
</organism>
<evidence type="ECO:0000313" key="2">
    <source>
        <dbReference type="Proteomes" id="UP000011083"/>
    </source>
</evidence>
<dbReference type="EMBL" id="KB008164">
    <property type="protein sequence ID" value="ELR11016.1"/>
    <property type="molecule type" value="Genomic_DNA"/>
</dbReference>
<reference evidence="1 2" key="1">
    <citation type="journal article" date="2013" name="Genome Biol.">
        <title>Genome of Acanthamoeba castellanii highlights extensive lateral gene transfer and early evolution of tyrosine kinase signaling.</title>
        <authorList>
            <person name="Clarke M."/>
            <person name="Lohan A.J."/>
            <person name="Liu B."/>
            <person name="Lagkouvardos I."/>
            <person name="Roy S."/>
            <person name="Zafar N."/>
            <person name="Bertelli C."/>
            <person name="Schilde C."/>
            <person name="Kianianmomeni A."/>
            <person name="Burglin T.R."/>
            <person name="Frech C."/>
            <person name="Turcotte B."/>
            <person name="Kopec K.O."/>
            <person name="Synnott J.M."/>
            <person name="Choo C."/>
            <person name="Paponov I."/>
            <person name="Finkler A."/>
            <person name="Soon Heng Tan C."/>
            <person name="Hutchins A.P."/>
            <person name="Weinmeier T."/>
            <person name="Rattei T."/>
            <person name="Chu J.S."/>
            <person name="Gimenez G."/>
            <person name="Irimia M."/>
            <person name="Rigden D.J."/>
            <person name="Fitzpatrick D.A."/>
            <person name="Lorenzo-Morales J."/>
            <person name="Bateman A."/>
            <person name="Chiu C.H."/>
            <person name="Tang P."/>
            <person name="Hegemann P."/>
            <person name="Fromm H."/>
            <person name="Raoult D."/>
            <person name="Greub G."/>
            <person name="Miranda-Saavedra D."/>
            <person name="Chen N."/>
            <person name="Nash P."/>
            <person name="Ginger M.L."/>
            <person name="Horn M."/>
            <person name="Schaap P."/>
            <person name="Caler L."/>
            <person name="Loftus B."/>
        </authorList>
    </citation>
    <scope>NUCLEOTIDE SEQUENCE [LARGE SCALE GENOMIC DNA]</scope>
    <source>
        <strain evidence="1 2">Neff</strain>
    </source>
</reference>
<gene>
    <name evidence="1" type="ORF">ACA1_048050</name>
</gene>
<accession>L8GFQ7</accession>
<keyword evidence="2" id="KW-1185">Reference proteome</keyword>
<dbReference type="Proteomes" id="UP000011083">
    <property type="component" value="Unassembled WGS sequence"/>
</dbReference>
<protein>
    <submittedName>
        <fullName evidence="1">Uncharacterized protein</fullName>
    </submittedName>
</protein>
<dbReference type="KEGG" id="acan:ACA1_048050"/>